<dbReference type="Proteomes" id="UP000244005">
    <property type="component" value="Unassembled WGS sequence"/>
</dbReference>
<organism evidence="1 2">
    <name type="scientific">Marchantia polymorpha</name>
    <name type="common">Common liverwort</name>
    <name type="synonym">Marchantia aquatica</name>
    <dbReference type="NCBI Taxonomy" id="3197"/>
    <lineage>
        <taxon>Eukaryota</taxon>
        <taxon>Viridiplantae</taxon>
        <taxon>Streptophyta</taxon>
        <taxon>Embryophyta</taxon>
        <taxon>Marchantiophyta</taxon>
        <taxon>Marchantiopsida</taxon>
        <taxon>Marchantiidae</taxon>
        <taxon>Marchantiales</taxon>
        <taxon>Marchantiaceae</taxon>
        <taxon>Marchantia</taxon>
    </lineage>
</organism>
<dbReference type="Gramene" id="Mp7g02260.1">
    <property type="protein sequence ID" value="Mp7g02260.1.cds1"/>
    <property type="gene ID" value="Mp7g02260"/>
</dbReference>
<dbReference type="EMBL" id="KZ772760">
    <property type="protein sequence ID" value="PTQ33516.1"/>
    <property type="molecule type" value="Genomic_DNA"/>
</dbReference>
<protein>
    <submittedName>
        <fullName evidence="1">Uncharacterized protein</fullName>
    </submittedName>
</protein>
<accession>A0A2R6WI26</accession>
<proteinExistence type="predicted"/>
<gene>
    <name evidence="1" type="ORF">MARPO_0088s0061</name>
</gene>
<name>A0A2R6WI26_MARPO</name>
<evidence type="ECO:0000313" key="1">
    <source>
        <dbReference type="EMBL" id="PTQ33515.1"/>
    </source>
</evidence>
<keyword evidence="2" id="KW-1185">Reference proteome</keyword>
<sequence>MHVLPHPVDFSTLHQKPRRMFLTGTVTRACGNFLLTMTSEDNEDRVSLINRPGVSAICGLENMR</sequence>
<dbReference type="EMBL" id="KZ772760">
    <property type="protein sequence ID" value="PTQ33515.1"/>
    <property type="molecule type" value="Genomic_DNA"/>
</dbReference>
<reference evidence="2" key="1">
    <citation type="journal article" date="2017" name="Cell">
        <title>Insights into land plant evolution garnered from the Marchantia polymorpha genome.</title>
        <authorList>
            <person name="Bowman J.L."/>
            <person name="Kohchi T."/>
            <person name="Yamato K.T."/>
            <person name="Jenkins J."/>
            <person name="Shu S."/>
            <person name="Ishizaki K."/>
            <person name="Yamaoka S."/>
            <person name="Nishihama R."/>
            <person name="Nakamura Y."/>
            <person name="Berger F."/>
            <person name="Adam C."/>
            <person name="Aki S.S."/>
            <person name="Althoff F."/>
            <person name="Araki T."/>
            <person name="Arteaga-Vazquez M.A."/>
            <person name="Balasubrmanian S."/>
            <person name="Barry K."/>
            <person name="Bauer D."/>
            <person name="Boehm C.R."/>
            <person name="Briginshaw L."/>
            <person name="Caballero-Perez J."/>
            <person name="Catarino B."/>
            <person name="Chen F."/>
            <person name="Chiyoda S."/>
            <person name="Chovatia M."/>
            <person name="Davies K.M."/>
            <person name="Delmans M."/>
            <person name="Demura T."/>
            <person name="Dierschke T."/>
            <person name="Dolan L."/>
            <person name="Dorantes-Acosta A.E."/>
            <person name="Eklund D.M."/>
            <person name="Florent S.N."/>
            <person name="Flores-Sandoval E."/>
            <person name="Fujiyama A."/>
            <person name="Fukuzawa H."/>
            <person name="Galik B."/>
            <person name="Grimanelli D."/>
            <person name="Grimwood J."/>
            <person name="Grossniklaus U."/>
            <person name="Hamada T."/>
            <person name="Haseloff J."/>
            <person name="Hetherington A.J."/>
            <person name="Higo A."/>
            <person name="Hirakawa Y."/>
            <person name="Hundley H.N."/>
            <person name="Ikeda Y."/>
            <person name="Inoue K."/>
            <person name="Inoue S.I."/>
            <person name="Ishida S."/>
            <person name="Jia Q."/>
            <person name="Kakita M."/>
            <person name="Kanazawa T."/>
            <person name="Kawai Y."/>
            <person name="Kawashima T."/>
            <person name="Kennedy M."/>
            <person name="Kinose K."/>
            <person name="Kinoshita T."/>
            <person name="Kohara Y."/>
            <person name="Koide E."/>
            <person name="Komatsu K."/>
            <person name="Kopischke S."/>
            <person name="Kubo M."/>
            <person name="Kyozuka J."/>
            <person name="Lagercrantz U."/>
            <person name="Lin S.S."/>
            <person name="Lindquist E."/>
            <person name="Lipzen A.M."/>
            <person name="Lu C.W."/>
            <person name="De Luna E."/>
            <person name="Martienssen R.A."/>
            <person name="Minamino N."/>
            <person name="Mizutani M."/>
            <person name="Mizutani M."/>
            <person name="Mochizuki N."/>
            <person name="Monte I."/>
            <person name="Mosher R."/>
            <person name="Nagasaki H."/>
            <person name="Nakagami H."/>
            <person name="Naramoto S."/>
            <person name="Nishitani K."/>
            <person name="Ohtani M."/>
            <person name="Okamoto T."/>
            <person name="Okumura M."/>
            <person name="Phillips J."/>
            <person name="Pollak B."/>
            <person name="Reinders A."/>
            <person name="Rovekamp M."/>
            <person name="Sano R."/>
            <person name="Sawa S."/>
            <person name="Schmid M.W."/>
            <person name="Shirakawa M."/>
            <person name="Solano R."/>
            <person name="Spunde A."/>
            <person name="Suetsugu N."/>
            <person name="Sugano S."/>
            <person name="Sugiyama A."/>
            <person name="Sun R."/>
            <person name="Suzuki Y."/>
            <person name="Takenaka M."/>
            <person name="Takezawa D."/>
            <person name="Tomogane H."/>
            <person name="Tsuzuki M."/>
            <person name="Ueda T."/>
            <person name="Umeda M."/>
            <person name="Ward J.M."/>
            <person name="Watanabe Y."/>
            <person name="Yazaki K."/>
            <person name="Yokoyama R."/>
            <person name="Yoshitake Y."/>
            <person name="Yotsui I."/>
            <person name="Zachgo S."/>
            <person name="Schmutz J."/>
        </authorList>
    </citation>
    <scope>NUCLEOTIDE SEQUENCE [LARGE SCALE GENOMIC DNA]</scope>
    <source>
        <strain evidence="2">Tak-1</strain>
    </source>
</reference>
<dbReference type="Gramene" id="Mp7g02260.2">
    <property type="protein sequence ID" value="Mp7g02260.2.cds1"/>
    <property type="gene ID" value="Mp7g02260"/>
</dbReference>
<evidence type="ECO:0000313" key="2">
    <source>
        <dbReference type="Proteomes" id="UP000244005"/>
    </source>
</evidence>
<dbReference type="AlphaFoldDB" id="A0A2R6WI26"/>
<reference evidence="1" key="2">
    <citation type="submission" date="2017-12" db="EMBL/GenBank/DDBJ databases">
        <title>WGS assembly of Marchantia polymorpha.</title>
        <authorList>
            <person name="Bowman J.L."/>
            <person name="Kohchi T."/>
            <person name="Yamato K.T."/>
            <person name="Jenkins J."/>
            <person name="Shu S."/>
            <person name="Ishizaki K."/>
            <person name="Yamaoka S."/>
            <person name="Nishihama R."/>
            <person name="Nakamura Y."/>
            <person name="Berger F."/>
            <person name="Adam C."/>
            <person name="Aki S.S."/>
            <person name="Althoff F."/>
            <person name="Araki T."/>
            <person name="Arteaga-Vazquez M.A."/>
            <person name="Balasubrmanian S."/>
            <person name="Bauer D."/>
            <person name="Boehm C.R."/>
            <person name="Briginshaw L."/>
            <person name="Caballero-Perez J."/>
            <person name="Catarino B."/>
            <person name="Chen F."/>
            <person name="Chiyoda S."/>
            <person name="Chovatia M."/>
            <person name="Davies K.M."/>
            <person name="Delmans M."/>
            <person name="Demura T."/>
            <person name="Dierschke T."/>
            <person name="Dolan L."/>
            <person name="Dorantes-Acosta A.E."/>
            <person name="Eklund D.M."/>
            <person name="Florent S.N."/>
            <person name="Flores-Sandoval E."/>
            <person name="Fujiyama A."/>
            <person name="Fukuzawa H."/>
            <person name="Galik B."/>
            <person name="Grimanelli D."/>
            <person name="Grimwood J."/>
            <person name="Grossniklaus U."/>
            <person name="Hamada T."/>
            <person name="Haseloff J."/>
            <person name="Hetherington A.J."/>
            <person name="Higo A."/>
            <person name="Hirakawa Y."/>
            <person name="Hundley H.N."/>
            <person name="Ikeda Y."/>
            <person name="Inoue K."/>
            <person name="Inoue S."/>
            <person name="Ishida S."/>
            <person name="Jia Q."/>
            <person name="Kakita M."/>
            <person name="Kanazawa T."/>
            <person name="Kawai Y."/>
            <person name="Kawashima T."/>
            <person name="Kennedy M."/>
            <person name="Kinose K."/>
            <person name="Kinoshita T."/>
            <person name="Kohara Y."/>
            <person name="Koide E."/>
            <person name="Komatsu K."/>
            <person name="Kopischke S."/>
            <person name="Kubo M."/>
            <person name="Kyozuka J."/>
            <person name="Lagercrantz U."/>
            <person name="Lin S.S."/>
            <person name="Lindquist E."/>
            <person name="Lipzen A.M."/>
            <person name="Lu C."/>
            <person name="Luna E.D."/>
            <person name="Martienssen R.A."/>
            <person name="Minamino N."/>
            <person name="Mizutani M."/>
            <person name="Mizutani M."/>
            <person name="Mochizuki N."/>
            <person name="Monte I."/>
            <person name="Mosher R."/>
            <person name="Nagasaki H."/>
            <person name="Nakagami H."/>
            <person name="Naramoto S."/>
            <person name="Nishitani K."/>
            <person name="Ohtani M."/>
            <person name="Okamoto T."/>
            <person name="Okumura M."/>
            <person name="Phillips J."/>
            <person name="Pollak B."/>
            <person name="Reinders A."/>
            <person name="Roevekamp M."/>
            <person name="Sano R."/>
            <person name="Sawa S."/>
            <person name="Schmid M.W."/>
            <person name="Shirakawa M."/>
            <person name="Solano R."/>
            <person name="Spunde A."/>
            <person name="Suetsugu N."/>
            <person name="Sugano S."/>
            <person name="Sugiyama A."/>
            <person name="Sun R."/>
            <person name="Suzuki Y."/>
            <person name="Takenaka M."/>
            <person name="Takezawa D."/>
            <person name="Tomogane H."/>
            <person name="Tsuzuki M."/>
            <person name="Ueda T."/>
            <person name="Umeda M."/>
            <person name="Ward J.M."/>
            <person name="Watanabe Y."/>
            <person name="Yazaki K."/>
            <person name="Yokoyama R."/>
            <person name="Yoshitake Y."/>
            <person name="Yotsui I."/>
            <person name="Zachgo S."/>
            <person name="Schmutz J."/>
        </authorList>
    </citation>
    <scope>NUCLEOTIDE SEQUENCE [LARGE SCALE GENOMIC DNA]</scope>
    <source>
        <strain evidence="1">Tak-1</strain>
    </source>
</reference>